<dbReference type="CDD" id="cd00190">
    <property type="entry name" value="Tryp_SPc"/>
    <property type="match status" value="1"/>
</dbReference>
<dbReference type="PANTHER" id="PTHR24276">
    <property type="entry name" value="POLYSERASE-RELATED"/>
    <property type="match status" value="1"/>
</dbReference>
<proteinExistence type="inferred from homology"/>
<dbReference type="InterPro" id="IPR001314">
    <property type="entry name" value="Peptidase_S1A"/>
</dbReference>
<dbReference type="PROSITE" id="PS50240">
    <property type="entry name" value="TRYPSIN_DOM"/>
    <property type="match status" value="1"/>
</dbReference>
<name>A0A137NUF1_CONC2</name>
<dbReference type="InterPro" id="IPR001254">
    <property type="entry name" value="Trypsin_dom"/>
</dbReference>
<evidence type="ECO:0000313" key="5">
    <source>
        <dbReference type="Proteomes" id="UP000070444"/>
    </source>
</evidence>
<dbReference type="PRINTS" id="PR00722">
    <property type="entry name" value="CHYMOTRYPSIN"/>
</dbReference>
<dbReference type="InterPro" id="IPR018114">
    <property type="entry name" value="TRYPSIN_HIS"/>
</dbReference>
<dbReference type="PANTHER" id="PTHR24276:SF98">
    <property type="entry name" value="FI18310P1-RELATED"/>
    <property type="match status" value="1"/>
</dbReference>
<evidence type="ECO:0000256" key="1">
    <source>
        <dbReference type="ARBA" id="ARBA00007664"/>
    </source>
</evidence>
<evidence type="ECO:0000256" key="2">
    <source>
        <dbReference type="ARBA" id="ARBA00023157"/>
    </source>
</evidence>
<dbReference type="Proteomes" id="UP000070444">
    <property type="component" value="Unassembled WGS sequence"/>
</dbReference>
<reference evidence="4 5" key="1">
    <citation type="journal article" date="2015" name="Genome Biol. Evol.">
        <title>Phylogenomic analyses indicate that early fungi evolved digesting cell walls of algal ancestors of land plants.</title>
        <authorList>
            <person name="Chang Y."/>
            <person name="Wang S."/>
            <person name="Sekimoto S."/>
            <person name="Aerts A.L."/>
            <person name="Choi C."/>
            <person name="Clum A."/>
            <person name="LaButti K.M."/>
            <person name="Lindquist E.A."/>
            <person name="Yee Ngan C."/>
            <person name="Ohm R.A."/>
            <person name="Salamov A.A."/>
            <person name="Grigoriev I.V."/>
            <person name="Spatafora J.W."/>
            <person name="Berbee M.L."/>
        </authorList>
    </citation>
    <scope>NUCLEOTIDE SEQUENCE [LARGE SCALE GENOMIC DNA]</scope>
    <source>
        <strain evidence="4 5">NRRL 28638</strain>
    </source>
</reference>
<dbReference type="GO" id="GO:0006508">
    <property type="term" value="P:proteolysis"/>
    <property type="evidence" value="ECO:0007669"/>
    <property type="project" value="UniProtKB-KW"/>
</dbReference>
<protein>
    <submittedName>
        <fullName evidence="4">Trypsin-like serine protease</fullName>
    </submittedName>
</protein>
<dbReference type="FunFam" id="2.40.10.10:FF:000068">
    <property type="entry name" value="transmembrane protease serine 2"/>
    <property type="match status" value="1"/>
</dbReference>
<dbReference type="SMART" id="SM00020">
    <property type="entry name" value="Tryp_SPc"/>
    <property type="match status" value="1"/>
</dbReference>
<dbReference type="SUPFAM" id="SSF50494">
    <property type="entry name" value="Trypsin-like serine proteases"/>
    <property type="match status" value="1"/>
</dbReference>
<dbReference type="AlphaFoldDB" id="A0A137NUF1"/>
<keyword evidence="2" id="KW-1015">Disulfide bond</keyword>
<dbReference type="InterPro" id="IPR043504">
    <property type="entry name" value="Peptidase_S1_PA_chymotrypsin"/>
</dbReference>
<organism evidence="4 5">
    <name type="scientific">Conidiobolus coronatus (strain ATCC 28846 / CBS 209.66 / NRRL 28638)</name>
    <name type="common">Delacroixia coronata</name>
    <dbReference type="NCBI Taxonomy" id="796925"/>
    <lineage>
        <taxon>Eukaryota</taxon>
        <taxon>Fungi</taxon>
        <taxon>Fungi incertae sedis</taxon>
        <taxon>Zoopagomycota</taxon>
        <taxon>Entomophthoromycotina</taxon>
        <taxon>Entomophthoromycetes</taxon>
        <taxon>Entomophthorales</taxon>
        <taxon>Ancylistaceae</taxon>
        <taxon>Conidiobolus</taxon>
    </lineage>
</organism>
<dbReference type="Pfam" id="PF00089">
    <property type="entry name" value="Trypsin"/>
    <property type="match status" value="1"/>
</dbReference>
<dbReference type="PROSITE" id="PS00134">
    <property type="entry name" value="TRYPSIN_HIS"/>
    <property type="match status" value="1"/>
</dbReference>
<keyword evidence="4" id="KW-0645">Protease</keyword>
<dbReference type="InterPro" id="IPR050430">
    <property type="entry name" value="Peptidase_S1"/>
</dbReference>
<comment type="similarity">
    <text evidence="1">Belongs to the peptidase S1 family.</text>
</comment>
<keyword evidence="4" id="KW-0378">Hydrolase</keyword>
<keyword evidence="5" id="KW-1185">Reference proteome</keyword>
<evidence type="ECO:0000313" key="4">
    <source>
        <dbReference type="EMBL" id="KXN66352.1"/>
    </source>
</evidence>
<dbReference type="FunFam" id="2.40.10.10:FF:000002">
    <property type="entry name" value="Transmembrane protease serine"/>
    <property type="match status" value="1"/>
</dbReference>
<dbReference type="EMBL" id="KQ964736">
    <property type="protein sequence ID" value="KXN66352.1"/>
    <property type="molecule type" value="Genomic_DNA"/>
</dbReference>
<dbReference type="OrthoDB" id="6380398at2759"/>
<feature type="domain" description="Peptidase S1" evidence="3">
    <location>
        <begin position="10"/>
        <end position="243"/>
    </location>
</feature>
<dbReference type="InterPro" id="IPR009003">
    <property type="entry name" value="Peptidase_S1_PA"/>
</dbReference>
<sequence length="244" mass="26472">MSNTQIQNRIAGGNTVTTPFMYPFMVSLVYQGSPVCGGTLISPNKIMTAAHCTVHDIKDWTAMVHRHDLTKTSAQENGTTFKILKRRFHPNFNGTNDNNDVAVWTIFGKANTPYYPILDDGTQANKVGNLLNVIGWGSKSDGYGSTKLEQVKVPIVDNNTCQQDYLQPIYRPIDSELQLCAGYPDGGKDACTGDSGGPAFVMQESKAIIVGITSFGRGCALKNSPGVYTRVAGVKDWVASQVNN</sequence>
<dbReference type="GO" id="GO:0004252">
    <property type="term" value="F:serine-type endopeptidase activity"/>
    <property type="evidence" value="ECO:0007669"/>
    <property type="project" value="InterPro"/>
</dbReference>
<evidence type="ECO:0000259" key="3">
    <source>
        <dbReference type="PROSITE" id="PS50240"/>
    </source>
</evidence>
<dbReference type="STRING" id="796925.A0A137NUF1"/>
<dbReference type="Gene3D" id="2.40.10.10">
    <property type="entry name" value="Trypsin-like serine proteases"/>
    <property type="match status" value="1"/>
</dbReference>
<accession>A0A137NUF1</accession>
<gene>
    <name evidence="4" type="ORF">CONCODRAFT_43841</name>
</gene>